<evidence type="ECO:0000313" key="3">
    <source>
        <dbReference type="Proteomes" id="UP000825072"/>
    </source>
</evidence>
<proteinExistence type="predicted"/>
<dbReference type="AlphaFoldDB" id="A0AAD1KQ29"/>
<dbReference type="RefSeq" id="WP_002526751.1">
    <property type="nucleotide sequence ID" value="NZ_AP024747.1"/>
</dbReference>
<evidence type="ECO:0000256" key="1">
    <source>
        <dbReference type="SAM" id="MobiDB-lite"/>
    </source>
</evidence>
<accession>A0AAD1KQ29</accession>
<reference evidence="2" key="1">
    <citation type="submission" date="2021-06" db="EMBL/GenBank/DDBJ databases">
        <title>Genome sequence of Cutibacterium modestum strain KB17-24694.</title>
        <authorList>
            <person name="Dekio I."/>
            <person name="Asahina A."/>
            <person name="Nishida M."/>
        </authorList>
    </citation>
    <scope>NUCLEOTIDE SEQUENCE</scope>
    <source>
        <strain evidence="2">KB17-24694</strain>
    </source>
</reference>
<sequence>MKLVEAPEMGTKMRKSLDDKRIHGNNDQPIFDKVIVIADRQVLDTQP</sequence>
<gene>
    <name evidence="2" type="ORF">KB1_10390</name>
</gene>
<dbReference type="Proteomes" id="UP000825072">
    <property type="component" value="Chromosome 1"/>
</dbReference>
<feature type="region of interest" description="Disordered" evidence="1">
    <location>
        <begin position="1"/>
        <end position="24"/>
    </location>
</feature>
<organism evidence="2 3">
    <name type="scientific">Cutibacterium modestum</name>
    <dbReference type="NCBI Taxonomy" id="2559073"/>
    <lineage>
        <taxon>Bacteria</taxon>
        <taxon>Bacillati</taxon>
        <taxon>Actinomycetota</taxon>
        <taxon>Actinomycetes</taxon>
        <taxon>Propionibacteriales</taxon>
        <taxon>Propionibacteriaceae</taxon>
        <taxon>Cutibacterium</taxon>
    </lineage>
</organism>
<feature type="compositionally biased region" description="Basic and acidic residues" evidence="1">
    <location>
        <begin position="15"/>
        <end position="24"/>
    </location>
</feature>
<protein>
    <submittedName>
        <fullName evidence="2">Uncharacterized protein</fullName>
    </submittedName>
</protein>
<name>A0AAD1KQ29_9ACTN</name>
<evidence type="ECO:0000313" key="2">
    <source>
        <dbReference type="EMBL" id="BCY25049.1"/>
    </source>
</evidence>
<dbReference type="GeneID" id="92881962"/>
<dbReference type="EMBL" id="AP024747">
    <property type="protein sequence ID" value="BCY25049.1"/>
    <property type="molecule type" value="Genomic_DNA"/>
</dbReference>